<dbReference type="EMBL" id="GBRH01196104">
    <property type="protein sequence ID" value="JAE01792.1"/>
    <property type="molecule type" value="Transcribed_RNA"/>
</dbReference>
<feature type="region of interest" description="Disordered" evidence="1">
    <location>
        <begin position="1"/>
        <end position="28"/>
    </location>
</feature>
<feature type="compositionally biased region" description="Low complexity" evidence="1">
    <location>
        <begin position="16"/>
        <end position="28"/>
    </location>
</feature>
<accession>A0A0A9ENV6</accession>
<reference evidence="2" key="1">
    <citation type="submission" date="2014-09" db="EMBL/GenBank/DDBJ databases">
        <authorList>
            <person name="Magalhaes I.L.F."/>
            <person name="Oliveira U."/>
            <person name="Santos F.R."/>
            <person name="Vidigal T.H.D.A."/>
            <person name="Brescovit A.D."/>
            <person name="Santos A.J."/>
        </authorList>
    </citation>
    <scope>NUCLEOTIDE SEQUENCE</scope>
    <source>
        <tissue evidence="2">Shoot tissue taken approximately 20 cm above the soil surface</tissue>
    </source>
</reference>
<feature type="compositionally biased region" description="Polar residues" evidence="1">
    <location>
        <begin position="1"/>
        <end position="15"/>
    </location>
</feature>
<reference evidence="2" key="2">
    <citation type="journal article" date="2015" name="Data Brief">
        <title>Shoot transcriptome of the giant reed, Arundo donax.</title>
        <authorList>
            <person name="Barrero R.A."/>
            <person name="Guerrero F.D."/>
            <person name="Moolhuijzen P."/>
            <person name="Goolsby J.A."/>
            <person name="Tidwell J."/>
            <person name="Bellgard S.E."/>
            <person name="Bellgard M.I."/>
        </authorList>
    </citation>
    <scope>NUCLEOTIDE SEQUENCE</scope>
    <source>
        <tissue evidence="2">Shoot tissue taken approximately 20 cm above the soil surface</tissue>
    </source>
</reference>
<protein>
    <submittedName>
        <fullName evidence="2">Uncharacterized protein</fullName>
    </submittedName>
</protein>
<evidence type="ECO:0000256" key="1">
    <source>
        <dbReference type="SAM" id="MobiDB-lite"/>
    </source>
</evidence>
<dbReference type="AlphaFoldDB" id="A0A0A9ENV6"/>
<name>A0A0A9ENV6_ARUDO</name>
<organism evidence="2">
    <name type="scientific">Arundo donax</name>
    <name type="common">Giant reed</name>
    <name type="synonym">Donax arundinaceus</name>
    <dbReference type="NCBI Taxonomy" id="35708"/>
    <lineage>
        <taxon>Eukaryota</taxon>
        <taxon>Viridiplantae</taxon>
        <taxon>Streptophyta</taxon>
        <taxon>Embryophyta</taxon>
        <taxon>Tracheophyta</taxon>
        <taxon>Spermatophyta</taxon>
        <taxon>Magnoliopsida</taxon>
        <taxon>Liliopsida</taxon>
        <taxon>Poales</taxon>
        <taxon>Poaceae</taxon>
        <taxon>PACMAD clade</taxon>
        <taxon>Arundinoideae</taxon>
        <taxon>Arundineae</taxon>
        <taxon>Arundo</taxon>
    </lineage>
</organism>
<proteinExistence type="predicted"/>
<sequence length="71" mass="7414">MGMLSAQNMDSRNNDAASTAATPAATPVAARAAAPTAISMMNRHVPADGLTVVMVARPSKLQARSSWSMIW</sequence>
<evidence type="ECO:0000313" key="2">
    <source>
        <dbReference type="EMBL" id="JAE01792.1"/>
    </source>
</evidence>